<dbReference type="InterPro" id="IPR059112">
    <property type="entry name" value="CysZ/EI24"/>
</dbReference>
<dbReference type="PANTHER" id="PTHR34292:SF2">
    <property type="entry name" value="OUTER SPORE WALL PROTEIN LDS1"/>
    <property type="match status" value="1"/>
</dbReference>
<dbReference type="Pfam" id="PF07264">
    <property type="entry name" value="EI24"/>
    <property type="match status" value="1"/>
</dbReference>
<feature type="transmembrane region" description="Helical" evidence="5">
    <location>
        <begin position="264"/>
        <end position="284"/>
    </location>
</feature>
<reference evidence="6" key="1">
    <citation type="submission" date="2015-01" db="EMBL/GenBank/DDBJ databases">
        <authorList>
            <person name="Durling Mikael"/>
        </authorList>
    </citation>
    <scope>NUCLEOTIDE SEQUENCE</scope>
</reference>
<sequence length="377" mass="41569">MSYSSSRTNDDIDTVDARSRLILLPCDLDPAGELPTALGATIPARDQEIISHTTISSSASHAHTPQSTPQQIFFPVMADPAQSSGQTSKGNRIVDSVRNNAQDVIKEDYTKAKTLAFEAAKSRAWLYPLKGIVYFVTHRSLWKPFVSRLPQYFALYGSVLAGMFTFSYLPQLAILVFVNGPIAVVSTVLLVLNESTAIVNGISRNFLLEDAILDTFDGTLLSRNKGEIVKEGREIKSGSDPIQKLGKALKKPFERFGPKAIIRYFMYLPLNFIPIVGTVLFIFLQSKGRGHQVHNRYFQLKKWSPSQRSQWLGKHVGSYTSFGLVATLLEMIPVASMFFTFTNTVGAALWAADIEAMNTSMTDETAPTIQGSANKSS</sequence>
<name>A0A0B7K8S0_BIOOC</name>
<feature type="transmembrane region" description="Helical" evidence="5">
    <location>
        <begin position="331"/>
        <end position="352"/>
    </location>
</feature>
<organism evidence="6">
    <name type="scientific">Bionectria ochroleuca</name>
    <name type="common">Gliocladium roseum</name>
    <dbReference type="NCBI Taxonomy" id="29856"/>
    <lineage>
        <taxon>Eukaryota</taxon>
        <taxon>Fungi</taxon>
        <taxon>Dikarya</taxon>
        <taxon>Ascomycota</taxon>
        <taxon>Pezizomycotina</taxon>
        <taxon>Sordariomycetes</taxon>
        <taxon>Hypocreomycetidae</taxon>
        <taxon>Hypocreales</taxon>
        <taxon>Bionectriaceae</taxon>
        <taxon>Clonostachys</taxon>
    </lineage>
</organism>
<dbReference type="GO" id="GO:0005628">
    <property type="term" value="C:prospore membrane"/>
    <property type="evidence" value="ECO:0007669"/>
    <property type="project" value="TreeGrafter"/>
</dbReference>
<gene>
    <name evidence="6" type="ORF">BN869_000009617_1</name>
</gene>
<evidence type="ECO:0000256" key="3">
    <source>
        <dbReference type="ARBA" id="ARBA00022989"/>
    </source>
</evidence>
<evidence type="ECO:0000256" key="1">
    <source>
        <dbReference type="ARBA" id="ARBA00004141"/>
    </source>
</evidence>
<proteinExistence type="predicted"/>
<dbReference type="PANTHER" id="PTHR34292">
    <property type="entry name" value="OUTER SPORE WALL PROTEIN LDS1"/>
    <property type="match status" value="1"/>
</dbReference>
<dbReference type="GO" id="GO:0005811">
    <property type="term" value="C:lipid droplet"/>
    <property type="evidence" value="ECO:0007669"/>
    <property type="project" value="TreeGrafter"/>
</dbReference>
<dbReference type="GO" id="GO:0005619">
    <property type="term" value="C:ascospore wall"/>
    <property type="evidence" value="ECO:0007669"/>
    <property type="project" value="TreeGrafter"/>
</dbReference>
<evidence type="ECO:0000256" key="4">
    <source>
        <dbReference type="ARBA" id="ARBA00023136"/>
    </source>
</evidence>
<dbReference type="EMBL" id="CDPU01000036">
    <property type="protein sequence ID" value="CEO53559.1"/>
    <property type="molecule type" value="Genomic_DNA"/>
</dbReference>
<evidence type="ECO:0000313" key="6">
    <source>
        <dbReference type="EMBL" id="CEO53559.1"/>
    </source>
</evidence>
<keyword evidence="4 5" id="KW-0472">Membrane</keyword>
<dbReference type="AlphaFoldDB" id="A0A0B7K8S0"/>
<dbReference type="InterPro" id="IPR052786">
    <property type="entry name" value="Spore_wall_assembly"/>
</dbReference>
<evidence type="ECO:0000256" key="2">
    <source>
        <dbReference type="ARBA" id="ARBA00022692"/>
    </source>
</evidence>
<keyword evidence="3 5" id="KW-1133">Transmembrane helix</keyword>
<feature type="transmembrane region" description="Helical" evidence="5">
    <location>
        <begin position="149"/>
        <end position="166"/>
    </location>
</feature>
<accession>A0A0B7K8S0</accession>
<protein>
    <recommendedName>
        <fullName evidence="7">Outer spore wall protein RRT8</fullName>
    </recommendedName>
</protein>
<keyword evidence="2 5" id="KW-0812">Transmembrane</keyword>
<evidence type="ECO:0008006" key="7">
    <source>
        <dbReference type="Google" id="ProtNLM"/>
    </source>
</evidence>
<comment type="subcellular location">
    <subcellularLocation>
        <location evidence="1">Membrane</location>
        <topology evidence="1">Multi-pass membrane protein</topology>
    </subcellularLocation>
</comment>
<evidence type="ECO:0000256" key="5">
    <source>
        <dbReference type="SAM" id="Phobius"/>
    </source>
</evidence>
<feature type="transmembrane region" description="Helical" evidence="5">
    <location>
        <begin position="172"/>
        <end position="192"/>
    </location>
</feature>